<accession>A0ABQ6PGA3</accession>
<proteinExistence type="predicted"/>
<dbReference type="Pfam" id="PF00563">
    <property type="entry name" value="EAL"/>
    <property type="match status" value="1"/>
</dbReference>
<dbReference type="PROSITE" id="PS50883">
    <property type="entry name" value="EAL"/>
    <property type="match status" value="1"/>
</dbReference>
<dbReference type="InterPro" id="IPR035965">
    <property type="entry name" value="PAS-like_dom_sf"/>
</dbReference>
<evidence type="ECO:0000259" key="3">
    <source>
        <dbReference type="PROSITE" id="PS50887"/>
    </source>
</evidence>
<feature type="domain" description="GGDEF" evidence="3">
    <location>
        <begin position="280"/>
        <end position="411"/>
    </location>
</feature>
<evidence type="ECO:0008006" key="6">
    <source>
        <dbReference type="Google" id="ProtNLM"/>
    </source>
</evidence>
<dbReference type="PROSITE" id="PS50112">
    <property type="entry name" value="PAS"/>
    <property type="match status" value="1"/>
</dbReference>
<evidence type="ECO:0000259" key="1">
    <source>
        <dbReference type="PROSITE" id="PS50112"/>
    </source>
</evidence>
<name>A0ABQ6PGA3_9GAMM</name>
<evidence type="ECO:0000313" key="4">
    <source>
        <dbReference type="EMBL" id="GMN89561.1"/>
    </source>
</evidence>
<dbReference type="Pfam" id="PF00989">
    <property type="entry name" value="PAS"/>
    <property type="match status" value="1"/>
</dbReference>
<dbReference type="RefSeq" id="WP_407877344.1">
    <property type="nucleotide sequence ID" value="NZ_BTHG01000003.1"/>
</dbReference>
<evidence type="ECO:0000259" key="2">
    <source>
        <dbReference type="PROSITE" id="PS50883"/>
    </source>
</evidence>
<dbReference type="SMART" id="SM00091">
    <property type="entry name" value="PAS"/>
    <property type="match status" value="1"/>
</dbReference>
<gene>
    <name evidence="4" type="ORF">fsci_10470</name>
</gene>
<dbReference type="SUPFAM" id="SSF55073">
    <property type="entry name" value="Nucleotide cyclase"/>
    <property type="match status" value="1"/>
</dbReference>
<dbReference type="CDD" id="cd00130">
    <property type="entry name" value="PAS"/>
    <property type="match status" value="1"/>
</dbReference>
<dbReference type="InterPro" id="IPR035919">
    <property type="entry name" value="EAL_sf"/>
</dbReference>
<dbReference type="CDD" id="cd01949">
    <property type="entry name" value="GGDEF"/>
    <property type="match status" value="1"/>
</dbReference>
<dbReference type="PANTHER" id="PTHR33121">
    <property type="entry name" value="CYCLIC DI-GMP PHOSPHODIESTERASE PDEF"/>
    <property type="match status" value="1"/>
</dbReference>
<dbReference type="EMBL" id="BTHG01000003">
    <property type="protein sequence ID" value="GMN89561.1"/>
    <property type="molecule type" value="Genomic_DNA"/>
</dbReference>
<dbReference type="InterPro" id="IPR043128">
    <property type="entry name" value="Rev_trsase/Diguanyl_cyclase"/>
</dbReference>
<feature type="domain" description="PAS" evidence="1">
    <location>
        <begin position="11"/>
        <end position="74"/>
    </location>
</feature>
<dbReference type="NCBIfam" id="TIGR00254">
    <property type="entry name" value="GGDEF"/>
    <property type="match status" value="1"/>
</dbReference>
<dbReference type="InterPro" id="IPR001633">
    <property type="entry name" value="EAL_dom"/>
</dbReference>
<dbReference type="Gene3D" id="3.30.450.20">
    <property type="entry name" value="PAS domain"/>
    <property type="match status" value="2"/>
</dbReference>
<reference evidence="4 5" key="1">
    <citation type="journal article" date="2024" name="Dis. Aquat. Organ.">
        <title>Francisella sciaenopsi sp. nov. isolated from diseased red drum Sciaenops ocellatus in Florida, USA.</title>
        <authorList>
            <person name="Kawahara M."/>
            <person name="Cody T.T."/>
            <person name="Yanong R.P.E."/>
            <person name="Henderson E."/>
            <person name="Yazdi Z."/>
            <person name="Soto E."/>
        </authorList>
    </citation>
    <scope>NUCLEOTIDE SEQUENCE [LARGE SCALE GENOMIC DNA]</scope>
    <source>
        <strain evidence="4 5">R22-20-7</strain>
    </source>
</reference>
<dbReference type="Pfam" id="PF00990">
    <property type="entry name" value="GGDEF"/>
    <property type="match status" value="1"/>
</dbReference>
<dbReference type="SMART" id="SM00052">
    <property type="entry name" value="EAL"/>
    <property type="match status" value="1"/>
</dbReference>
<dbReference type="InterPro" id="IPR013767">
    <property type="entry name" value="PAS_fold"/>
</dbReference>
<dbReference type="CDD" id="cd01948">
    <property type="entry name" value="EAL"/>
    <property type="match status" value="1"/>
</dbReference>
<sequence>MKELDISHFSVLDDAVLPVILIDRFKKIRMVNKSACKLFGYHKSELLNENIKILMPAQIADHHDKYVDKYIETHKKTIIGKGRVITGLKKDRSELNLFLSVSEVQAHEPFFIGIIQDLTQQIRQNAKYKALDVIEYASWSFDVKKNMFYWDKNLFNYFAINESPDRSISLDKWLSLLQFDDRDKFILAVQKCIKEKRPIDIICKPYYDSEKIFRIFANYSLNYSGQVIHIDGIVIDNTYRIQYATLKRVVNLDSLTKVYSRFFFEKTLKEAAKKFKETNILFAIIVIDIRKFKQINDYYGDDTGDKLLKKIATTLKESIRFRSQDILSRIGGNEFAIFCNNISSNKEVEIVVNRVSNIVNSRVKVGDLDIDVSSAIGVVFSDYDDNKIITYASYAIRAAKNKNLGICFFNEDIKKQYKEEVVLNHVLKGLINKEHIKVVYQPIFEISTEKAIGVEALVRSSINEYKNVNIENLVRLIERNGLVDKFNKLIINVVFDELKTVNIPCDFRININISPFVTNFLQHLKDLVNLVLKKKKAFKNRCKVVFELTESALMDLTELELIEIQNVFKDAEILFAIDDFGTGYSTFERLIGGRFNLLKIDKSLLDKLADDVIGSNSTFKAIKEIATEMDMDIIVEGVETQESLDKLRNLGYRYVQGYLLSKPESLSNLVEQGIFTYK</sequence>
<evidence type="ECO:0000313" key="5">
    <source>
        <dbReference type="Proteomes" id="UP001628164"/>
    </source>
</evidence>
<dbReference type="InterPro" id="IPR050706">
    <property type="entry name" value="Cyclic-di-GMP_PDE-like"/>
</dbReference>
<comment type="caution">
    <text evidence="4">The sequence shown here is derived from an EMBL/GenBank/DDBJ whole genome shotgun (WGS) entry which is preliminary data.</text>
</comment>
<dbReference type="InterPro" id="IPR000160">
    <property type="entry name" value="GGDEF_dom"/>
</dbReference>
<feature type="domain" description="EAL" evidence="2">
    <location>
        <begin position="420"/>
        <end position="677"/>
    </location>
</feature>
<dbReference type="SUPFAM" id="SSF55785">
    <property type="entry name" value="PYP-like sensor domain (PAS domain)"/>
    <property type="match status" value="2"/>
</dbReference>
<dbReference type="InterPro" id="IPR000014">
    <property type="entry name" value="PAS"/>
</dbReference>
<protein>
    <recommendedName>
        <fullName evidence="6">Diguanylate cyclase</fullName>
    </recommendedName>
</protein>
<dbReference type="Proteomes" id="UP001628164">
    <property type="component" value="Unassembled WGS sequence"/>
</dbReference>
<keyword evidence="5" id="KW-1185">Reference proteome</keyword>
<dbReference type="Gene3D" id="3.20.20.450">
    <property type="entry name" value="EAL domain"/>
    <property type="match status" value="1"/>
</dbReference>
<dbReference type="Gene3D" id="3.30.70.270">
    <property type="match status" value="1"/>
</dbReference>
<dbReference type="PROSITE" id="PS50887">
    <property type="entry name" value="GGDEF"/>
    <property type="match status" value="1"/>
</dbReference>
<dbReference type="NCBIfam" id="TIGR00229">
    <property type="entry name" value="sensory_box"/>
    <property type="match status" value="1"/>
</dbReference>
<dbReference type="InterPro" id="IPR029787">
    <property type="entry name" value="Nucleotide_cyclase"/>
</dbReference>
<dbReference type="SUPFAM" id="SSF141868">
    <property type="entry name" value="EAL domain-like"/>
    <property type="match status" value="1"/>
</dbReference>
<dbReference type="SMART" id="SM00267">
    <property type="entry name" value="GGDEF"/>
    <property type="match status" value="1"/>
</dbReference>
<organism evidence="4 5">
    <name type="scientific">Francisella sciaenopsi</name>
    <dbReference type="NCBI Taxonomy" id="3055034"/>
    <lineage>
        <taxon>Bacteria</taxon>
        <taxon>Pseudomonadati</taxon>
        <taxon>Pseudomonadota</taxon>
        <taxon>Gammaproteobacteria</taxon>
        <taxon>Thiotrichales</taxon>
        <taxon>Francisellaceae</taxon>
        <taxon>Francisella</taxon>
    </lineage>
</organism>
<dbReference type="PANTHER" id="PTHR33121:SF79">
    <property type="entry name" value="CYCLIC DI-GMP PHOSPHODIESTERASE PDED-RELATED"/>
    <property type="match status" value="1"/>
</dbReference>